<name>A0ABS7QVJ7_9ACTN</name>
<evidence type="ECO:0000259" key="1">
    <source>
        <dbReference type="PROSITE" id="PS50801"/>
    </source>
</evidence>
<evidence type="ECO:0000313" key="2">
    <source>
        <dbReference type="EMBL" id="MBY8887248.1"/>
    </source>
</evidence>
<dbReference type="InterPro" id="IPR036513">
    <property type="entry name" value="STAS_dom_sf"/>
</dbReference>
<dbReference type="InterPro" id="IPR058548">
    <property type="entry name" value="MlaB-like_STAS"/>
</dbReference>
<evidence type="ECO:0000313" key="3">
    <source>
        <dbReference type="Proteomes" id="UP001198565"/>
    </source>
</evidence>
<accession>A0ABS7QVJ7</accession>
<keyword evidence="3" id="KW-1185">Reference proteome</keyword>
<gene>
    <name evidence="2" type="ORF">K7472_20705</name>
</gene>
<reference evidence="2 3" key="1">
    <citation type="submission" date="2021-08" db="EMBL/GenBank/DDBJ databases">
        <title>Streptomyces sp. PTM05 isolated from lichen.</title>
        <authorList>
            <person name="Somphong A."/>
            <person name="Phongsopitanun W."/>
            <person name="Tanasupawat S."/>
        </authorList>
    </citation>
    <scope>NUCLEOTIDE SEQUENCE [LARGE SCALE GENOMIC DNA]</scope>
    <source>
        <strain evidence="2 3">Ptm05</strain>
    </source>
</reference>
<dbReference type="Proteomes" id="UP001198565">
    <property type="component" value="Unassembled WGS sequence"/>
</dbReference>
<sequence length="106" mass="11519">MHSPVVAMAITSASGPHVVLTLTGELHTGRLQELEELLADPRLHEAQEWVLEMASVRRLDLACAYALLRAATRRPQLDALTFRGATRPVQRSLRDAGLGAVGTIEP</sequence>
<dbReference type="EMBL" id="JAINVZ010000015">
    <property type="protein sequence ID" value="MBY8887248.1"/>
    <property type="molecule type" value="Genomic_DNA"/>
</dbReference>
<dbReference type="SUPFAM" id="SSF52091">
    <property type="entry name" value="SpoIIaa-like"/>
    <property type="match status" value="1"/>
</dbReference>
<dbReference type="Pfam" id="PF13466">
    <property type="entry name" value="STAS_2"/>
    <property type="match status" value="1"/>
</dbReference>
<organism evidence="2 3">
    <name type="scientific">Streptantibioticus parmotrematis</name>
    <dbReference type="NCBI Taxonomy" id="2873249"/>
    <lineage>
        <taxon>Bacteria</taxon>
        <taxon>Bacillati</taxon>
        <taxon>Actinomycetota</taxon>
        <taxon>Actinomycetes</taxon>
        <taxon>Kitasatosporales</taxon>
        <taxon>Streptomycetaceae</taxon>
        <taxon>Streptantibioticus</taxon>
    </lineage>
</organism>
<comment type="caution">
    <text evidence="2">The sequence shown here is derived from an EMBL/GenBank/DDBJ whole genome shotgun (WGS) entry which is preliminary data.</text>
</comment>
<dbReference type="PROSITE" id="PS50801">
    <property type="entry name" value="STAS"/>
    <property type="match status" value="1"/>
</dbReference>
<feature type="domain" description="STAS" evidence="1">
    <location>
        <begin position="18"/>
        <end position="106"/>
    </location>
</feature>
<protein>
    <submittedName>
        <fullName evidence="2">STAS domain-containing protein</fullName>
    </submittedName>
</protein>
<proteinExistence type="predicted"/>
<dbReference type="Gene3D" id="3.30.750.24">
    <property type="entry name" value="STAS domain"/>
    <property type="match status" value="1"/>
</dbReference>
<dbReference type="InterPro" id="IPR002645">
    <property type="entry name" value="STAS_dom"/>
</dbReference>